<evidence type="ECO:0000313" key="3">
    <source>
        <dbReference type="EMBL" id="KAI1518532.1"/>
    </source>
</evidence>
<accession>A0A922T3D0</accession>
<dbReference type="EMBL" id="NRDI02000002">
    <property type="protein sequence ID" value="KAI1518532.1"/>
    <property type="molecule type" value="Genomic_DNA"/>
</dbReference>
<feature type="signal peptide" evidence="2">
    <location>
        <begin position="1"/>
        <end position="23"/>
    </location>
</feature>
<feature type="chain" id="PRO_5038117492" evidence="2">
    <location>
        <begin position="24"/>
        <end position="306"/>
    </location>
</feature>
<dbReference type="AlphaFoldDB" id="A0A922T3D0"/>
<comment type="caution">
    <text evidence="3">The sequence shown here is derived from an EMBL/GenBank/DDBJ whole genome shotgun (WGS) entry which is preliminary data.</text>
</comment>
<evidence type="ECO:0000256" key="2">
    <source>
        <dbReference type="SAM" id="SignalP"/>
    </source>
</evidence>
<evidence type="ECO:0000256" key="1">
    <source>
        <dbReference type="SAM" id="Phobius"/>
    </source>
</evidence>
<organism evidence="3 4">
    <name type="scientific">Pyrenophora tritici-repentis</name>
    <dbReference type="NCBI Taxonomy" id="45151"/>
    <lineage>
        <taxon>Eukaryota</taxon>
        <taxon>Fungi</taxon>
        <taxon>Dikarya</taxon>
        <taxon>Ascomycota</taxon>
        <taxon>Pezizomycotina</taxon>
        <taxon>Dothideomycetes</taxon>
        <taxon>Pleosporomycetidae</taxon>
        <taxon>Pleosporales</taxon>
        <taxon>Pleosporineae</taxon>
        <taxon>Pleosporaceae</taxon>
        <taxon>Pyrenophora</taxon>
    </lineage>
</organism>
<feature type="transmembrane region" description="Helical" evidence="1">
    <location>
        <begin position="186"/>
        <end position="206"/>
    </location>
</feature>
<sequence>MLNARRTLLLFLPIALLFSITVAITFLERTSKNAFNSHLSRNQRNGAFELLLPGQHGSQETTVTHLDVNDGPIYALLGFCTLAYFVCALSAAGMWQLRRVQDTAGHERAWVWVLGVGNVMLVAAGVAAFAYSTSVQGSEKKWESLDDVGMGGQEHTREGWICGIQEFFPEEGWAGQACGMQKAMRFLMLALVGAAVLVLGSVAVVVRGRGGWKWVGGGRGMYAGFQGVYEMQTPGVSVPYVGAQGGQWMQQPGHGQPVQQWVPQTYQPVQQMGSQPVVQHAVQPVALPVGGVPKLDATVSQRPIVG</sequence>
<dbReference type="OMA" id="PVQQWGP"/>
<keyword evidence="1" id="KW-0812">Transmembrane</keyword>
<keyword evidence="1" id="KW-0472">Membrane</keyword>
<feature type="transmembrane region" description="Helical" evidence="1">
    <location>
        <begin position="109"/>
        <end position="131"/>
    </location>
</feature>
<protein>
    <submittedName>
        <fullName evidence="3">Uncharacterized protein</fullName>
    </submittedName>
</protein>
<evidence type="ECO:0000313" key="4">
    <source>
        <dbReference type="Proteomes" id="UP000249757"/>
    </source>
</evidence>
<gene>
    <name evidence="3" type="ORF">Ptr86124_001660</name>
</gene>
<name>A0A922T3D0_9PLEO</name>
<feature type="transmembrane region" description="Helical" evidence="1">
    <location>
        <begin position="73"/>
        <end position="97"/>
    </location>
</feature>
<keyword evidence="4" id="KW-1185">Reference proteome</keyword>
<reference evidence="4" key="1">
    <citation type="journal article" date="2022" name="Microb. Genom.">
        <title>A global pangenome for the wheat fungal pathogen Pyrenophora tritici-repentis and prediction of effector protein structural homology.</title>
        <authorList>
            <person name="Moolhuijzen P.M."/>
            <person name="See P.T."/>
            <person name="Shi G."/>
            <person name="Powell H.R."/>
            <person name="Cockram J."/>
            <person name="Jorgensen L.N."/>
            <person name="Benslimane H."/>
            <person name="Strelkov S.E."/>
            <person name="Turner J."/>
            <person name="Liu Z."/>
            <person name="Moffat C.S."/>
        </authorList>
    </citation>
    <scope>NUCLEOTIDE SEQUENCE [LARGE SCALE GENOMIC DNA]</scope>
</reference>
<keyword evidence="1" id="KW-1133">Transmembrane helix</keyword>
<dbReference type="OrthoDB" id="3796171at2759"/>
<keyword evidence="2" id="KW-0732">Signal</keyword>
<dbReference type="Proteomes" id="UP000249757">
    <property type="component" value="Unassembled WGS sequence"/>
</dbReference>
<proteinExistence type="predicted"/>